<evidence type="ECO:0000256" key="3">
    <source>
        <dbReference type="ARBA" id="ARBA00022827"/>
    </source>
</evidence>
<name>A0ABX8EBD5_9ACTN</name>
<keyword evidence="2" id="KW-0285">Flavoprotein</keyword>
<sequence length="411" mass="42247">MRAGGRLVVVGAGLAGFRAVETARREGHAGELVLLGAEERAPYDRPPLSKAALAPGATEPVPFRTAEELEDDLGIDLRLGEEATGLDTAAREVVLGGERLAYDALVVATGARPRAVPGDHLAGVTHLRTADDAAVVRRALDAGARTVVVGAGFIGSEVASAARARGLEVTVVEAADVPLQRSLGPEVGRLVTRLHRDAGVDLRLGSGVTGLTEVAGHVTGLALEDGTELAADLVVLGVGVAPSTGWLEGSGVDLHPRDRGVVCDDTLATNAPGVWAAGDVVHAPHPLLGGDLLRVEHWTSAAEQGAAAARHALDPSSAQPFAPVPYVWSDLFGHRLQLVGTSVADGVVVLDADDGGVAGTTALWHRGGQVVGALVVDRPRVVMKLRRRIADGGPFDEALHAARELLGRAGT</sequence>
<organism evidence="7 8">
    <name type="scientific">Nocardioides aquaticus</name>
    <dbReference type="NCBI Taxonomy" id="160826"/>
    <lineage>
        <taxon>Bacteria</taxon>
        <taxon>Bacillati</taxon>
        <taxon>Actinomycetota</taxon>
        <taxon>Actinomycetes</taxon>
        <taxon>Propionibacteriales</taxon>
        <taxon>Nocardioidaceae</taxon>
        <taxon>Nocardioides</taxon>
    </lineage>
</organism>
<evidence type="ECO:0000259" key="6">
    <source>
        <dbReference type="Pfam" id="PF14759"/>
    </source>
</evidence>
<dbReference type="SUPFAM" id="SSF55424">
    <property type="entry name" value="FAD/NAD-linked reductases, dimerisation (C-terminal) domain"/>
    <property type="match status" value="1"/>
</dbReference>
<keyword evidence="3" id="KW-0274">FAD</keyword>
<dbReference type="Proteomes" id="UP000679307">
    <property type="component" value="Chromosome"/>
</dbReference>
<dbReference type="RefSeq" id="WP_214057392.1">
    <property type="nucleotide sequence ID" value="NZ_BAAAHS010000035.1"/>
</dbReference>
<evidence type="ECO:0000313" key="7">
    <source>
        <dbReference type="EMBL" id="QVT77713.1"/>
    </source>
</evidence>
<dbReference type="InterPro" id="IPR023753">
    <property type="entry name" value="FAD/NAD-binding_dom"/>
</dbReference>
<dbReference type="InterPro" id="IPR028202">
    <property type="entry name" value="Reductase_C"/>
</dbReference>
<protein>
    <submittedName>
        <fullName evidence="7">Rhodocoxin reductase</fullName>
        <ecNumber evidence="7">1.18.1.-</ecNumber>
    </submittedName>
</protein>
<dbReference type="InterPro" id="IPR050446">
    <property type="entry name" value="FAD-oxidoreductase/Apoptosis"/>
</dbReference>
<dbReference type="PANTHER" id="PTHR43557:SF2">
    <property type="entry name" value="RIESKE DOMAIN-CONTAINING PROTEIN-RELATED"/>
    <property type="match status" value="1"/>
</dbReference>
<dbReference type="EMBL" id="CP075371">
    <property type="protein sequence ID" value="QVT77713.1"/>
    <property type="molecule type" value="Genomic_DNA"/>
</dbReference>
<dbReference type="PANTHER" id="PTHR43557">
    <property type="entry name" value="APOPTOSIS-INDUCING FACTOR 1"/>
    <property type="match status" value="1"/>
</dbReference>
<feature type="domain" description="Reductase C-terminal" evidence="6">
    <location>
        <begin position="326"/>
        <end position="401"/>
    </location>
</feature>
<dbReference type="PRINTS" id="PR00368">
    <property type="entry name" value="FADPNR"/>
</dbReference>
<reference evidence="7 8" key="1">
    <citation type="submission" date="2021-05" db="EMBL/GenBank/DDBJ databases">
        <title>Complete genome of Nocardioides aquaticus KCTC 9944T isolated from meromictic and hypersaline Ekho Lake, Antarctica.</title>
        <authorList>
            <person name="Hwang K."/>
            <person name="Kim K.M."/>
            <person name="Choe H."/>
        </authorList>
    </citation>
    <scope>NUCLEOTIDE SEQUENCE [LARGE SCALE GENOMIC DNA]</scope>
    <source>
        <strain evidence="7 8">KCTC 9944</strain>
    </source>
</reference>
<evidence type="ECO:0000313" key="8">
    <source>
        <dbReference type="Proteomes" id="UP000679307"/>
    </source>
</evidence>
<comment type="cofactor">
    <cofactor evidence="1">
        <name>FAD</name>
        <dbReference type="ChEBI" id="CHEBI:57692"/>
    </cofactor>
</comment>
<dbReference type="InterPro" id="IPR036188">
    <property type="entry name" value="FAD/NAD-bd_sf"/>
</dbReference>
<accession>A0ABX8EBD5</accession>
<gene>
    <name evidence="7" type="primary">thcD</name>
    <name evidence="7" type="ORF">ENKNEFLB_00078</name>
</gene>
<dbReference type="Gene3D" id="3.50.50.60">
    <property type="entry name" value="FAD/NAD(P)-binding domain"/>
    <property type="match status" value="2"/>
</dbReference>
<dbReference type="Pfam" id="PF07992">
    <property type="entry name" value="Pyr_redox_2"/>
    <property type="match status" value="1"/>
</dbReference>
<dbReference type="EC" id="1.18.1.-" evidence="7"/>
<dbReference type="PRINTS" id="PR00411">
    <property type="entry name" value="PNDRDTASEI"/>
</dbReference>
<dbReference type="SUPFAM" id="SSF51905">
    <property type="entry name" value="FAD/NAD(P)-binding domain"/>
    <property type="match status" value="1"/>
</dbReference>
<proteinExistence type="predicted"/>
<evidence type="ECO:0000259" key="5">
    <source>
        <dbReference type="Pfam" id="PF07992"/>
    </source>
</evidence>
<evidence type="ECO:0000256" key="4">
    <source>
        <dbReference type="ARBA" id="ARBA00023002"/>
    </source>
</evidence>
<evidence type="ECO:0000256" key="1">
    <source>
        <dbReference type="ARBA" id="ARBA00001974"/>
    </source>
</evidence>
<dbReference type="InterPro" id="IPR016156">
    <property type="entry name" value="FAD/NAD-linked_Rdtase_dimer_sf"/>
</dbReference>
<dbReference type="Pfam" id="PF14759">
    <property type="entry name" value="Reductase_C"/>
    <property type="match status" value="1"/>
</dbReference>
<evidence type="ECO:0000256" key="2">
    <source>
        <dbReference type="ARBA" id="ARBA00022630"/>
    </source>
</evidence>
<dbReference type="Gene3D" id="3.30.390.30">
    <property type="match status" value="1"/>
</dbReference>
<keyword evidence="8" id="KW-1185">Reference proteome</keyword>
<feature type="domain" description="FAD/NAD(P)-binding" evidence="5">
    <location>
        <begin position="6"/>
        <end position="305"/>
    </location>
</feature>
<keyword evidence="4 7" id="KW-0560">Oxidoreductase</keyword>
<dbReference type="GO" id="GO:0016491">
    <property type="term" value="F:oxidoreductase activity"/>
    <property type="evidence" value="ECO:0007669"/>
    <property type="project" value="UniProtKB-KW"/>
</dbReference>